<name>A0A0A8H188_9BACT</name>
<dbReference type="Proteomes" id="UP000031163">
    <property type="component" value="Chromosome"/>
</dbReference>
<comment type="subcellular location">
    <subcellularLocation>
        <location evidence="6">Cytoplasm</location>
    </subcellularLocation>
    <subcellularLocation>
        <location evidence="6">Cell membrane</location>
        <topology evidence="6">Peripheral membrane protein</topology>
    </subcellularLocation>
</comment>
<evidence type="ECO:0000313" key="11">
    <source>
        <dbReference type="EMBL" id="AJC87702.1"/>
    </source>
</evidence>
<keyword evidence="6" id="KW-0472">Membrane</keyword>
<dbReference type="PROSITE" id="PS50823">
    <property type="entry name" value="KH_TYPE_2"/>
    <property type="match status" value="1"/>
</dbReference>
<evidence type="ECO:0000256" key="6">
    <source>
        <dbReference type="HAMAP-Rule" id="MF_00367"/>
    </source>
</evidence>
<dbReference type="HOGENOM" id="CLU_038009_1_0_7"/>
<reference evidence="11 12" key="1">
    <citation type="journal article" date="2014" name="Genome Biol. Evol.">
        <title>Comparative Genomics of the Campylobacter lari Group.</title>
        <authorList>
            <person name="Miller W.G."/>
            <person name="Yee E."/>
            <person name="Chapman M.H."/>
            <person name="Smith T.P."/>
            <person name="Bono J.L."/>
            <person name="Huynh S."/>
            <person name="Parker C.T."/>
            <person name="Vandamme P."/>
            <person name="Luong K."/>
            <person name="Korlach J."/>
        </authorList>
    </citation>
    <scope>NUCLEOTIDE SEQUENCE [LARGE SCALE GENOMIC DNA]</scope>
    <source>
        <strain evidence="11 12">NCTC 12927</strain>
    </source>
</reference>
<evidence type="ECO:0000256" key="4">
    <source>
        <dbReference type="ARBA" id="ARBA00022884"/>
    </source>
</evidence>
<keyword evidence="3 6" id="KW-0547">Nucleotide-binding</keyword>
<dbReference type="InterPro" id="IPR006073">
    <property type="entry name" value="GTP-bd"/>
</dbReference>
<dbReference type="GO" id="GO:0000028">
    <property type="term" value="P:ribosomal small subunit assembly"/>
    <property type="evidence" value="ECO:0007669"/>
    <property type="project" value="TreeGrafter"/>
</dbReference>
<dbReference type="GO" id="GO:0005525">
    <property type="term" value="F:GTP binding"/>
    <property type="evidence" value="ECO:0007669"/>
    <property type="project" value="UniProtKB-UniRule"/>
</dbReference>
<accession>A0A0A8H188</accession>
<keyword evidence="6" id="KW-0963">Cytoplasm</keyword>
<feature type="region of interest" description="G1" evidence="7">
    <location>
        <begin position="10"/>
        <end position="17"/>
    </location>
</feature>
<feature type="domain" description="Era-type G" evidence="10">
    <location>
        <begin position="2"/>
        <end position="167"/>
    </location>
</feature>
<dbReference type="NCBIfam" id="TIGR00231">
    <property type="entry name" value="small_GTP"/>
    <property type="match status" value="1"/>
</dbReference>
<dbReference type="Gene3D" id="3.40.50.300">
    <property type="entry name" value="P-loop containing nucleotide triphosphate hydrolases"/>
    <property type="match status" value="1"/>
</dbReference>
<dbReference type="InterPro" id="IPR027417">
    <property type="entry name" value="P-loop_NTPase"/>
</dbReference>
<dbReference type="SUPFAM" id="SSF52540">
    <property type="entry name" value="P-loop containing nucleoside triphosphate hydrolases"/>
    <property type="match status" value="1"/>
</dbReference>
<dbReference type="InterPro" id="IPR030388">
    <property type="entry name" value="G_ERA_dom"/>
</dbReference>
<evidence type="ECO:0000256" key="1">
    <source>
        <dbReference type="ARBA" id="ARBA00007921"/>
    </source>
</evidence>
<dbReference type="PANTHER" id="PTHR42698">
    <property type="entry name" value="GTPASE ERA"/>
    <property type="match status" value="1"/>
</dbReference>
<dbReference type="NCBIfam" id="NF000908">
    <property type="entry name" value="PRK00089.1"/>
    <property type="match status" value="1"/>
</dbReference>
<sequence>MKSGFISIVGRTNAGKSSILNSLLEEKIAIVSHKQNATRRKINAIIMHQENQLIFIDTPGLHVSSKSMNQLMIDVAMKSIADCDVILFVASIYDDIKDYEAFLSLNPKAPHLIVINKVDLVQKEVLLKKLSEYTKFSTCFKAIIPYSAKQKFYKKILLNELVKYLPEHPYYFDPDFITTTNKKDIYRDFILEAIYENLSDEIPYSTEVRIDRVKELDTIAYINATIISDTKSHKAMVLGKEGVTIKRIGKDARKKIEKLAQNKIMLKLFVHLEKNWHKNEQSLKKILYDE</sequence>
<comment type="function">
    <text evidence="6">An essential GTPase that binds both GDP and GTP, with rapid nucleotide exchange. Plays a role in 16S rRNA processing and 30S ribosomal subunit biogenesis and possibly also in cell cycle regulation and energy metabolism.</text>
</comment>
<dbReference type="STRING" id="1031564.CINS_0733"/>
<dbReference type="EMBL" id="CP007770">
    <property type="protein sequence ID" value="AJC87702.1"/>
    <property type="molecule type" value="Genomic_DNA"/>
</dbReference>
<dbReference type="Pfam" id="PF01926">
    <property type="entry name" value="MMR_HSR1"/>
    <property type="match status" value="1"/>
</dbReference>
<dbReference type="PROSITE" id="PS51713">
    <property type="entry name" value="G_ERA"/>
    <property type="match status" value="1"/>
</dbReference>
<dbReference type="GO" id="GO:0043024">
    <property type="term" value="F:ribosomal small subunit binding"/>
    <property type="evidence" value="ECO:0007669"/>
    <property type="project" value="TreeGrafter"/>
</dbReference>
<dbReference type="GeneID" id="74431536"/>
<feature type="region of interest" description="G5" evidence="7">
    <location>
        <begin position="146"/>
        <end position="148"/>
    </location>
</feature>
<keyword evidence="6" id="KW-0699">rRNA-binding</keyword>
<feature type="binding site" evidence="6">
    <location>
        <begin position="57"/>
        <end position="61"/>
    </location>
    <ligand>
        <name>GTP</name>
        <dbReference type="ChEBI" id="CHEBI:37565"/>
    </ligand>
</feature>
<dbReference type="KEGG" id="cis:CINS_0733"/>
<dbReference type="CDD" id="cd22534">
    <property type="entry name" value="KH-II_Era"/>
    <property type="match status" value="1"/>
</dbReference>
<dbReference type="GO" id="GO:0005886">
    <property type="term" value="C:plasma membrane"/>
    <property type="evidence" value="ECO:0007669"/>
    <property type="project" value="UniProtKB-SubCell"/>
</dbReference>
<evidence type="ECO:0000256" key="8">
    <source>
        <dbReference type="RuleBase" id="RU003761"/>
    </source>
</evidence>
<comment type="subunit">
    <text evidence="6">Monomer.</text>
</comment>
<evidence type="ECO:0000259" key="9">
    <source>
        <dbReference type="PROSITE" id="PS50823"/>
    </source>
</evidence>
<proteinExistence type="inferred from homology"/>
<keyword evidence="6" id="KW-1003">Cell membrane</keyword>
<feature type="binding site" evidence="6">
    <location>
        <begin position="10"/>
        <end position="17"/>
    </location>
    <ligand>
        <name>GTP</name>
        <dbReference type="ChEBI" id="CHEBI:37565"/>
    </ligand>
</feature>
<feature type="region of interest" description="G4" evidence="7">
    <location>
        <begin position="116"/>
        <end position="119"/>
    </location>
</feature>
<feature type="region of interest" description="G2" evidence="7">
    <location>
        <begin position="36"/>
        <end position="40"/>
    </location>
</feature>
<comment type="similarity">
    <text evidence="1 6 7 8">Belongs to the TRAFAC class TrmE-Era-EngA-EngB-Septin-like GTPase superfamily. Era GTPase family.</text>
</comment>
<dbReference type="RefSeq" id="WP_039649937.1">
    <property type="nucleotide sequence ID" value="NZ_CP007770.1"/>
</dbReference>
<feature type="domain" description="KH type-2" evidence="9">
    <location>
        <begin position="194"/>
        <end position="274"/>
    </location>
</feature>
<dbReference type="SUPFAM" id="SSF54814">
    <property type="entry name" value="Prokaryotic type KH domain (KH-domain type II)"/>
    <property type="match status" value="1"/>
</dbReference>
<dbReference type="GO" id="GO:0005829">
    <property type="term" value="C:cytosol"/>
    <property type="evidence" value="ECO:0007669"/>
    <property type="project" value="TreeGrafter"/>
</dbReference>
<dbReference type="PANTHER" id="PTHR42698:SF1">
    <property type="entry name" value="GTPASE ERA, MITOCHONDRIAL"/>
    <property type="match status" value="1"/>
</dbReference>
<dbReference type="Pfam" id="PF07650">
    <property type="entry name" value="KH_2"/>
    <property type="match status" value="1"/>
</dbReference>
<dbReference type="InterPro" id="IPR005662">
    <property type="entry name" value="GTPase_Era-like"/>
</dbReference>
<dbReference type="Gene3D" id="3.30.300.20">
    <property type="match status" value="1"/>
</dbReference>
<dbReference type="InterPro" id="IPR009019">
    <property type="entry name" value="KH_sf_prok-type"/>
</dbReference>
<feature type="region of interest" description="G3" evidence="7">
    <location>
        <begin position="57"/>
        <end position="60"/>
    </location>
</feature>
<evidence type="ECO:0000256" key="7">
    <source>
        <dbReference type="PROSITE-ProRule" id="PRU01050"/>
    </source>
</evidence>
<evidence type="ECO:0000313" key="12">
    <source>
        <dbReference type="Proteomes" id="UP000031163"/>
    </source>
</evidence>
<feature type="binding site" evidence="6">
    <location>
        <begin position="116"/>
        <end position="119"/>
    </location>
    <ligand>
        <name>GTP</name>
        <dbReference type="ChEBI" id="CHEBI:37565"/>
    </ligand>
</feature>
<dbReference type="HAMAP" id="MF_00367">
    <property type="entry name" value="GTPase_Era"/>
    <property type="match status" value="1"/>
</dbReference>
<keyword evidence="4 6" id="KW-0694">RNA-binding</keyword>
<evidence type="ECO:0000256" key="3">
    <source>
        <dbReference type="ARBA" id="ARBA00022741"/>
    </source>
</evidence>
<evidence type="ECO:0000256" key="5">
    <source>
        <dbReference type="ARBA" id="ARBA00023134"/>
    </source>
</evidence>
<keyword evidence="6" id="KW-0690">Ribosome biogenesis</keyword>
<keyword evidence="5 6" id="KW-0342">GTP-binding</keyword>
<organism evidence="11 12">
    <name type="scientific">Campylobacter insulaenigrae NCTC 12927</name>
    <dbReference type="NCBI Taxonomy" id="1031564"/>
    <lineage>
        <taxon>Bacteria</taxon>
        <taxon>Pseudomonadati</taxon>
        <taxon>Campylobacterota</taxon>
        <taxon>Epsilonproteobacteria</taxon>
        <taxon>Campylobacterales</taxon>
        <taxon>Campylobacteraceae</taxon>
        <taxon>Campylobacter</taxon>
    </lineage>
</organism>
<dbReference type="GO" id="GO:0070181">
    <property type="term" value="F:small ribosomal subunit rRNA binding"/>
    <property type="evidence" value="ECO:0007669"/>
    <property type="project" value="UniProtKB-UniRule"/>
</dbReference>
<dbReference type="GO" id="GO:0003924">
    <property type="term" value="F:GTPase activity"/>
    <property type="evidence" value="ECO:0007669"/>
    <property type="project" value="UniProtKB-UniRule"/>
</dbReference>
<gene>
    <name evidence="6 11" type="primary">era</name>
    <name evidence="11" type="ORF">CINS_0733</name>
</gene>
<dbReference type="NCBIfam" id="TIGR00436">
    <property type="entry name" value="era"/>
    <property type="match status" value="1"/>
</dbReference>
<dbReference type="AlphaFoldDB" id="A0A0A8H188"/>
<evidence type="ECO:0000259" key="10">
    <source>
        <dbReference type="PROSITE" id="PS51713"/>
    </source>
</evidence>
<protein>
    <recommendedName>
        <fullName evidence="2 6">GTPase Era</fullName>
    </recommendedName>
</protein>
<dbReference type="InterPro" id="IPR015946">
    <property type="entry name" value="KH_dom-like_a/b"/>
</dbReference>
<dbReference type="InterPro" id="IPR005225">
    <property type="entry name" value="Small_GTP-bd"/>
</dbReference>
<dbReference type="CDD" id="cd04163">
    <property type="entry name" value="Era"/>
    <property type="match status" value="1"/>
</dbReference>
<evidence type="ECO:0000256" key="2">
    <source>
        <dbReference type="ARBA" id="ARBA00020484"/>
    </source>
</evidence>
<dbReference type="InterPro" id="IPR004044">
    <property type="entry name" value="KH_dom_type_2"/>
</dbReference>